<gene>
    <name evidence="1" type="ordered locus">Cyan7425_4856</name>
</gene>
<sequence>MPISSSIYESSDPWLVQQNIQHQSLLILNQKIVRVQDVDLSGADDPNILQWTA</sequence>
<dbReference type="AlphaFoldDB" id="B8HMF2"/>
<organism evidence="1">
    <name type="scientific">Cyanothece sp. (strain PCC 7425 / ATCC 29141)</name>
    <dbReference type="NCBI Taxonomy" id="395961"/>
    <lineage>
        <taxon>Bacteria</taxon>
        <taxon>Bacillati</taxon>
        <taxon>Cyanobacteriota</taxon>
        <taxon>Cyanophyceae</taxon>
        <taxon>Gomontiellales</taxon>
        <taxon>Cyanothecaceae</taxon>
        <taxon>Cyanothece</taxon>
    </lineage>
</organism>
<reference evidence="1" key="1">
    <citation type="submission" date="2009-01" db="EMBL/GenBank/DDBJ databases">
        <title>Complete sequence of chromosome Cyanothece sp. PCC 7425.</title>
        <authorList>
            <consortium name="US DOE Joint Genome Institute"/>
            <person name="Lucas S."/>
            <person name="Copeland A."/>
            <person name="Lapidus A."/>
            <person name="Glavina del Rio T."/>
            <person name="Dalin E."/>
            <person name="Tice H."/>
            <person name="Bruce D."/>
            <person name="Goodwin L."/>
            <person name="Pitluck S."/>
            <person name="Sims D."/>
            <person name="Meineke L."/>
            <person name="Brettin T."/>
            <person name="Detter J.C."/>
            <person name="Han C."/>
            <person name="Larimer F."/>
            <person name="Land M."/>
            <person name="Hauser L."/>
            <person name="Kyrpides N."/>
            <person name="Ovchinnikova G."/>
            <person name="Liberton M."/>
            <person name="Stoeckel J."/>
            <person name="Banerjee A."/>
            <person name="Singh A."/>
            <person name="Page L."/>
            <person name="Sato H."/>
            <person name="Zhao L."/>
            <person name="Sherman L."/>
            <person name="Pakrasi H."/>
            <person name="Richardson P."/>
        </authorList>
    </citation>
    <scope>NUCLEOTIDE SEQUENCE</scope>
    <source>
        <strain evidence="1">PCC 7425</strain>
    </source>
</reference>
<name>B8HMF2_CYAP4</name>
<proteinExistence type="predicted"/>
<dbReference type="KEGG" id="cyn:Cyan7425_4856"/>
<accession>B8HMF2</accession>
<dbReference type="EMBL" id="CP001344">
    <property type="protein sequence ID" value="ACL47159.1"/>
    <property type="molecule type" value="Genomic_DNA"/>
</dbReference>
<protein>
    <submittedName>
        <fullName evidence="1">Uncharacterized protein</fullName>
    </submittedName>
</protein>
<dbReference type="HOGENOM" id="CLU_3060729_0_0_3"/>
<dbReference type="STRING" id="395961.Cyan7425_4856"/>
<evidence type="ECO:0000313" key="1">
    <source>
        <dbReference type="EMBL" id="ACL47159.1"/>
    </source>
</evidence>